<proteinExistence type="predicted"/>
<dbReference type="Pfam" id="PF02690">
    <property type="entry name" value="Na_Pi_cotrans"/>
    <property type="match status" value="1"/>
</dbReference>
<evidence type="ECO:0000313" key="7">
    <source>
        <dbReference type="EMBL" id="AUH33056.1"/>
    </source>
</evidence>
<reference evidence="7 8" key="1">
    <citation type="submission" date="2017-12" db="EMBL/GenBank/DDBJ databases">
        <authorList>
            <person name="Hurst M.R.H."/>
        </authorList>
    </citation>
    <scope>NUCLEOTIDE SEQUENCE [LARGE SCALE GENOMIC DNA]</scope>
    <source>
        <strain evidence="7 8">BM15</strain>
    </source>
</reference>
<evidence type="ECO:0000313" key="8">
    <source>
        <dbReference type="Proteomes" id="UP000233742"/>
    </source>
</evidence>
<dbReference type="GO" id="GO:0005886">
    <property type="term" value="C:plasma membrane"/>
    <property type="evidence" value="ECO:0007669"/>
    <property type="project" value="UniProtKB-SubCell"/>
</dbReference>
<dbReference type="Proteomes" id="UP000233742">
    <property type="component" value="Chromosome"/>
</dbReference>
<evidence type="ECO:0000256" key="5">
    <source>
        <dbReference type="ARBA" id="ARBA00023136"/>
    </source>
</evidence>
<keyword evidence="5 6" id="KW-0472">Membrane</keyword>
<keyword evidence="3 6" id="KW-0812">Transmembrane</keyword>
<dbReference type="SUPFAM" id="SSF109755">
    <property type="entry name" value="PhoU-like"/>
    <property type="match status" value="1"/>
</dbReference>
<keyword evidence="4 6" id="KW-1133">Transmembrane helix</keyword>
<feature type="transmembrane region" description="Helical" evidence="6">
    <location>
        <begin position="276"/>
        <end position="302"/>
    </location>
</feature>
<feature type="transmembrane region" description="Helical" evidence="6">
    <location>
        <begin position="203"/>
        <end position="224"/>
    </location>
</feature>
<dbReference type="EMBL" id="CP025408">
    <property type="protein sequence ID" value="AUH33056.1"/>
    <property type="molecule type" value="Genomic_DNA"/>
</dbReference>
<evidence type="ECO:0000256" key="3">
    <source>
        <dbReference type="ARBA" id="ARBA00022692"/>
    </source>
</evidence>
<dbReference type="GO" id="GO:0044341">
    <property type="term" value="P:sodium-dependent phosphate transport"/>
    <property type="evidence" value="ECO:0007669"/>
    <property type="project" value="InterPro"/>
</dbReference>
<evidence type="ECO:0000256" key="1">
    <source>
        <dbReference type="ARBA" id="ARBA00004651"/>
    </source>
</evidence>
<evidence type="ECO:0000256" key="4">
    <source>
        <dbReference type="ARBA" id="ARBA00022989"/>
    </source>
</evidence>
<feature type="transmembrane region" description="Helical" evidence="6">
    <location>
        <begin position="236"/>
        <end position="255"/>
    </location>
</feature>
<feature type="transmembrane region" description="Helical" evidence="6">
    <location>
        <begin position="375"/>
        <end position="394"/>
    </location>
</feature>
<keyword evidence="2" id="KW-1003">Cell membrane</keyword>
<dbReference type="Gene3D" id="1.20.58.220">
    <property type="entry name" value="Phosphate transport system protein phou homolog 2, domain 2"/>
    <property type="match status" value="1"/>
</dbReference>
<dbReference type="NCBIfam" id="NF037997">
    <property type="entry name" value="Na_Pi_symport"/>
    <property type="match status" value="1"/>
</dbReference>
<keyword evidence="8" id="KW-1185">Reference proteome</keyword>
<feature type="transmembrane region" description="Helical" evidence="6">
    <location>
        <begin position="101"/>
        <end position="121"/>
    </location>
</feature>
<dbReference type="AlphaFoldDB" id="A0A2K9EQN2"/>
<feature type="transmembrane region" description="Helical" evidence="6">
    <location>
        <begin position="168"/>
        <end position="191"/>
    </location>
</feature>
<feature type="transmembrane region" description="Helical" evidence="6">
    <location>
        <begin position="342"/>
        <end position="363"/>
    </location>
</feature>
<dbReference type="InterPro" id="IPR003841">
    <property type="entry name" value="Na/Pi_transpt"/>
</dbReference>
<dbReference type="KEGG" id="paro:CUV01_06315"/>
<name>A0A2K9EQN2_9RHOB</name>
<evidence type="ECO:0000256" key="2">
    <source>
        <dbReference type="ARBA" id="ARBA00022475"/>
    </source>
</evidence>
<organism evidence="7 8">
    <name type="scientific">Paracoccus tegillarcae</name>
    <dbReference type="NCBI Taxonomy" id="1529068"/>
    <lineage>
        <taxon>Bacteria</taxon>
        <taxon>Pseudomonadati</taxon>
        <taxon>Pseudomonadota</taxon>
        <taxon>Alphaproteobacteria</taxon>
        <taxon>Rhodobacterales</taxon>
        <taxon>Paracoccaceae</taxon>
        <taxon>Paracoccus</taxon>
    </lineage>
</organism>
<evidence type="ECO:0000256" key="6">
    <source>
        <dbReference type="SAM" id="Phobius"/>
    </source>
</evidence>
<sequence>MKIWRNVRTLASSLVQWHGSVFTIDRIGLVPCDPQDHAPGKLIRRATGGVAAILDGNSYLPVNNDSHLLAARGQAARTATQGRLADLILPSIAWARGWDPAAMAIISFLVHLLSGATLLLFAVRFMRIGIERLWSNQIRQSLGEASATLPLLAKGAALGFAMQGATVVMLMAAGMVGSNAIPLVSAALLAIGADFGSALAVRFLTLPVAALGPFAILTGGWLYLNSREARRKNLGRVILGLGLIFMSLGVIRDAVEPLQALSEESPLMSVLQGDPITAAIIGIALTLLMHSSLAAILTGLFIAAHAGLGPLTGLGFVLGCNIGSALLPLWLLRNETADAMHLARIIAVLRCGLAALLLAGLVISDELVAQHLPDAETAILLGHIGFNFILLWLAPIARYMARRPQNSDRSGQVSGVVTIPGGESDPEIIVTALKGGLNQMLSILTGMFEQVTAASPEVALVTSSERQMNRALSDIRLAFADLPQLPEDASTEVRNIVDFAIRIERCADILADKYLEIRQEQLNGEFAFSSEGDAEIATLAEEVRKALILAQKVTWTGDYSAARRLVLHKQSVSKLEEKSRRKHLQRVSTGNLTSLSSSNQHLELIAALKEVNSKLSTIAYAVLESHGGLKKTRLRDEDRRRHAVPDPQDE</sequence>
<evidence type="ECO:0008006" key="9">
    <source>
        <dbReference type="Google" id="ProtNLM"/>
    </source>
</evidence>
<accession>A0A2K9EQN2</accession>
<protein>
    <recommendedName>
        <fullName evidence="9">Na/Pi cotransporter family protein</fullName>
    </recommendedName>
</protein>
<comment type="subcellular location">
    <subcellularLocation>
        <location evidence="1">Cell membrane</location>
        <topology evidence="1">Multi-pass membrane protein</topology>
    </subcellularLocation>
</comment>
<gene>
    <name evidence="7" type="ORF">CUV01_06315</name>
</gene>
<feature type="transmembrane region" description="Helical" evidence="6">
    <location>
        <begin position="308"/>
        <end position="330"/>
    </location>
</feature>
<dbReference type="InterPro" id="IPR038078">
    <property type="entry name" value="PhoU-like_sf"/>
</dbReference>
<dbReference type="GO" id="GO:0005436">
    <property type="term" value="F:sodium:phosphate symporter activity"/>
    <property type="evidence" value="ECO:0007669"/>
    <property type="project" value="InterPro"/>
</dbReference>